<gene>
    <name evidence="1" type="ORF">NQ176_g1826</name>
</gene>
<proteinExistence type="predicted"/>
<evidence type="ECO:0000313" key="1">
    <source>
        <dbReference type="EMBL" id="KAJ2981767.1"/>
    </source>
</evidence>
<keyword evidence="2" id="KW-1185">Reference proteome</keyword>
<reference evidence="1" key="1">
    <citation type="submission" date="2022-08" db="EMBL/GenBank/DDBJ databases">
        <title>Genome Sequence of Lecanicillium fungicola.</title>
        <authorList>
            <person name="Buettner E."/>
        </authorList>
    </citation>
    <scope>NUCLEOTIDE SEQUENCE</scope>
    <source>
        <strain evidence="1">Babe33</strain>
    </source>
</reference>
<dbReference type="EMBL" id="JANJQO010000112">
    <property type="protein sequence ID" value="KAJ2981767.1"/>
    <property type="molecule type" value="Genomic_DNA"/>
</dbReference>
<protein>
    <submittedName>
        <fullName evidence="1">Uncharacterized protein</fullName>
    </submittedName>
</protein>
<accession>A0ACC1NS71</accession>
<sequence>MWYYGFTLLGLWFLSTIWVGVRSPLRKIPGPVVARISGLWLIYQDLQGRRSNVIHRLHLKYGPVVRIGPRQVSFSSAEAVRDIYGARNKLIKAPAYEAFGRQSSFTIRDRDAHRQRQKQIAHVFSPSAVAAVEPLVEEQVAQLVSQMLKHASQPIDIMEWFRIFALDVVGSVFLGKSFDGLSTGKAPRILHELDDVFPSLWAEWQFSTIRPFLLMLPIKSLTEFLKIGPAFYDHGRLAFDEYVATKGRSGDGRDLLGKLVRGNDKVQPLLDQEIVFEITNLIFAGTDTTSNTLSYLFYELAKLPAWQAKLQAELDENGIKSDPSYKDVSDLPVLDALIHETLRFHPAAPASLQRLTPQSEDLVIDGVLIPADTTVSCQSFTNQRDPELFPNPDQFNPGRWLNAPEVQLEAMYNRIFVWGKGQRSCLGKQLAMMELKLVTAALMRNFCVELGSDTTDSDMEMTDHFTLIAKGKKCILKMNIR</sequence>
<dbReference type="Proteomes" id="UP001143910">
    <property type="component" value="Unassembled WGS sequence"/>
</dbReference>
<organism evidence="1 2">
    <name type="scientific">Zarea fungicola</name>
    <dbReference type="NCBI Taxonomy" id="93591"/>
    <lineage>
        <taxon>Eukaryota</taxon>
        <taxon>Fungi</taxon>
        <taxon>Dikarya</taxon>
        <taxon>Ascomycota</taxon>
        <taxon>Pezizomycotina</taxon>
        <taxon>Sordariomycetes</taxon>
        <taxon>Hypocreomycetidae</taxon>
        <taxon>Hypocreales</taxon>
        <taxon>Cordycipitaceae</taxon>
        <taxon>Zarea</taxon>
    </lineage>
</organism>
<comment type="caution">
    <text evidence="1">The sequence shown here is derived from an EMBL/GenBank/DDBJ whole genome shotgun (WGS) entry which is preliminary data.</text>
</comment>
<name>A0ACC1NS71_9HYPO</name>
<evidence type="ECO:0000313" key="2">
    <source>
        <dbReference type="Proteomes" id="UP001143910"/>
    </source>
</evidence>